<sequence length="347" mass="40081">MEDQVTYKPTRRSDSTRDYRRDIQLMRRLGFSNEAISRETGLTIHQVQYGATHAIEPIKRSGRRSVLTEKQIEELVVFVCSSKEARQLPYDQLPKALGWSVGHYCIRYALRKRGYNRYVACTKPPISETLRVLRLEWAVKHRSWTPDQWDRALWSDETSFQSGRHTRTWVTRKAEEEANPTCIVEQTAPKAGSTFWACFSGKTGKGPCHFWEKEWSSVDENDYCDQIVPLLDGWVRKHPHLQLVGNDEPVATASRTKQLLQNRGIESCSAPWLAHSPDLNPIEHVWNTMKDWVQQNHPQDKMGRELFQQVVKEAWGAIAESYLRDLVASMPVRCEAVIAANGMHTKY</sequence>
<dbReference type="Gene3D" id="3.30.420.10">
    <property type="entry name" value="Ribonuclease H-like superfamily/Ribonuclease H"/>
    <property type="match status" value="1"/>
</dbReference>
<dbReference type="STRING" id="98403.A0A151GJ03"/>
<dbReference type="PANTHER" id="PTHR23022">
    <property type="entry name" value="TRANSPOSABLE ELEMENT-RELATED"/>
    <property type="match status" value="1"/>
</dbReference>
<dbReference type="GeneID" id="63716753"/>
<dbReference type="RefSeq" id="XP_040656455.1">
    <property type="nucleotide sequence ID" value="XM_040801422.1"/>
</dbReference>
<dbReference type="AlphaFoldDB" id="A0A151GJ03"/>
<organism evidence="2 3">
    <name type="scientific">Drechmeria coniospora</name>
    <name type="common">Nematophagous fungus</name>
    <name type="synonym">Meria coniospora</name>
    <dbReference type="NCBI Taxonomy" id="98403"/>
    <lineage>
        <taxon>Eukaryota</taxon>
        <taxon>Fungi</taxon>
        <taxon>Dikarya</taxon>
        <taxon>Ascomycota</taxon>
        <taxon>Pezizomycotina</taxon>
        <taxon>Sordariomycetes</taxon>
        <taxon>Hypocreomycetidae</taxon>
        <taxon>Hypocreales</taxon>
        <taxon>Ophiocordycipitaceae</taxon>
        <taxon>Drechmeria</taxon>
    </lineage>
</organism>
<dbReference type="PANTHER" id="PTHR23022:SF119">
    <property type="entry name" value="TC1-LIKE TRANSPOSASE DDE DOMAIN-CONTAINING PROTEIN"/>
    <property type="match status" value="1"/>
</dbReference>
<dbReference type="EMBL" id="LAYC01000002">
    <property type="protein sequence ID" value="KYK57103.1"/>
    <property type="molecule type" value="Genomic_DNA"/>
</dbReference>
<dbReference type="InterPro" id="IPR052338">
    <property type="entry name" value="Transposase_5"/>
</dbReference>
<proteinExistence type="predicted"/>
<dbReference type="Pfam" id="PF13358">
    <property type="entry name" value="DDE_3"/>
    <property type="match status" value="1"/>
</dbReference>
<dbReference type="InParanoid" id="A0A151GJ03"/>
<dbReference type="InterPro" id="IPR036397">
    <property type="entry name" value="RNaseH_sf"/>
</dbReference>
<protein>
    <recommendedName>
        <fullName evidence="1">Tc1-like transposase DDE domain-containing protein</fullName>
    </recommendedName>
</protein>
<keyword evidence="3" id="KW-1185">Reference proteome</keyword>
<reference evidence="2 3" key="1">
    <citation type="journal article" date="2016" name="Sci. Rep.">
        <title>Insights into Adaptations to a Near-Obligate Nematode Endoparasitic Lifestyle from the Finished Genome of Drechmeria coniospora.</title>
        <authorList>
            <person name="Zhang L."/>
            <person name="Zhou Z."/>
            <person name="Guo Q."/>
            <person name="Fokkens L."/>
            <person name="Miskei M."/>
            <person name="Pocsi I."/>
            <person name="Zhang W."/>
            <person name="Chen M."/>
            <person name="Wang L."/>
            <person name="Sun Y."/>
            <person name="Donzelli B.G."/>
            <person name="Gibson D.M."/>
            <person name="Nelson D.R."/>
            <person name="Luo J.G."/>
            <person name="Rep M."/>
            <person name="Liu H."/>
            <person name="Yang S."/>
            <person name="Wang J."/>
            <person name="Krasnoff S.B."/>
            <person name="Xu Y."/>
            <person name="Molnar I."/>
            <person name="Lin M."/>
        </authorList>
    </citation>
    <scope>NUCLEOTIDE SEQUENCE [LARGE SCALE GENOMIC DNA]</scope>
    <source>
        <strain evidence="2 3">ARSEF 6962</strain>
    </source>
</reference>
<evidence type="ECO:0000313" key="3">
    <source>
        <dbReference type="Proteomes" id="UP000076580"/>
    </source>
</evidence>
<dbReference type="InterPro" id="IPR038717">
    <property type="entry name" value="Tc1-like_DDE_dom"/>
</dbReference>
<comment type="caution">
    <text evidence="2">The sequence shown here is derived from an EMBL/GenBank/DDBJ whole genome shotgun (WGS) entry which is preliminary data.</text>
</comment>
<gene>
    <name evidence="2" type="ORF">DCS_04110</name>
</gene>
<evidence type="ECO:0000259" key="1">
    <source>
        <dbReference type="Pfam" id="PF13358"/>
    </source>
</evidence>
<dbReference type="Proteomes" id="UP000076580">
    <property type="component" value="Chromosome 02"/>
</dbReference>
<dbReference type="GO" id="GO:0003676">
    <property type="term" value="F:nucleic acid binding"/>
    <property type="evidence" value="ECO:0007669"/>
    <property type="project" value="InterPro"/>
</dbReference>
<evidence type="ECO:0000313" key="2">
    <source>
        <dbReference type="EMBL" id="KYK57103.1"/>
    </source>
</evidence>
<accession>A0A151GJ03</accession>
<name>A0A151GJ03_DRECN</name>
<feature type="domain" description="Tc1-like transposase DDE" evidence="1">
    <location>
        <begin position="153"/>
        <end position="297"/>
    </location>
</feature>